<feature type="domain" description="N-acetyltransferase" evidence="4">
    <location>
        <begin position="138"/>
        <end position="295"/>
    </location>
</feature>
<reference evidence="5" key="2">
    <citation type="journal article" date="2021" name="PeerJ">
        <title>Extensive microbial diversity within the chicken gut microbiome revealed by metagenomics and culture.</title>
        <authorList>
            <person name="Gilroy R."/>
            <person name="Ravi A."/>
            <person name="Getino M."/>
            <person name="Pursley I."/>
            <person name="Horton D.L."/>
            <person name="Alikhan N.F."/>
            <person name="Baker D."/>
            <person name="Gharbi K."/>
            <person name="Hall N."/>
            <person name="Watson M."/>
            <person name="Adriaenssens E.M."/>
            <person name="Foster-Nyarko E."/>
            <person name="Jarju S."/>
            <person name="Secka A."/>
            <person name="Antonio M."/>
            <person name="Oren A."/>
            <person name="Chaudhuri R.R."/>
            <person name="La Ragione R."/>
            <person name="Hildebrand F."/>
            <person name="Pallen M.J."/>
        </authorList>
    </citation>
    <scope>NUCLEOTIDE SEQUENCE</scope>
    <source>
        <strain evidence="5">1748</strain>
    </source>
</reference>
<dbReference type="EMBL" id="JADING010000133">
    <property type="protein sequence ID" value="MBO8414724.1"/>
    <property type="molecule type" value="Genomic_DNA"/>
</dbReference>
<organism evidence="5 6">
    <name type="scientific">Candidatus Scatoplasma merdavium</name>
    <dbReference type="NCBI Taxonomy" id="2840932"/>
    <lineage>
        <taxon>Bacteria</taxon>
        <taxon>Bacillati</taxon>
        <taxon>Bacillota</taxon>
        <taxon>Bacilli</taxon>
        <taxon>Bacillales</taxon>
        <taxon>Candidatus Scatoplasma</taxon>
    </lineage>
</organism>
<evidence type="ECO:0000259" key="4">
    <source>
        <dbReference type="PROSITE" id="PS51186"/>
    </source>
</evidence>
<dbReference type="InterPro" id="IPR016181">
    <property type="entry name" value="Acyl_CoA_acyltransferase"/>
</dbReference>
<dbReference type="InterPro" id="IPR051531">
    <property type="entry name" value="N-acetyltransferase"/>
</dbReference>
<accession>A0A9D9D7I7</accession>
<evidence type="ECO:0000313" key="5">
    <source>
        <dbReference type="EMBL" id="MBO8414724.1"/>
    </source>
</evidence>
<comment type="caution">
    <text evidence="5">The sequence shown here is derived from an EMBL/GenBank/DDBJ whole genome shotgun (WGS) entry which is preliminary data.</text>
</comment>
<dbReference type="SUPFAM" id="SSF55729">
    <property type="entry name" value="Acyl-CoA N-acyltransferases (Nat)"/>
    <property type="match status" value="1"/>
</dbReference>
<dbReference type="AlphaFoldDB" id="A0A9D9D7I7"/>
<gene>
    <name evidence="5" type="ORF">IAC78_04585</name>
</gene>
<evidence type="ECO:0000256" key="2">
    <source>
        <dbReference type="ARBA" id="ARBA00023315"/>
    </source>
</evidence>
<keyword evidence="2" id="KW-0012">Acyltransferase</keyword>
<proteinExistence type="inferred from homology"/>
<dbReference type="PANTHER" id="PTHR43792">
    <property type="entry name" value="GNAT FAMILY, PUTATIVE (AFU_ORTHOLOGUE AFUA_3G00765)-RELATED-RELATED"/>
    <property type="match status" value="1"/>
</dbReference>
<comment type="similarity">
    <text evidence="3">Belongs to the acetyltransferase family. RimJ subfamily.</text>
</comment>
<dbReference type="Proteomes" id="UP000823629">
    <property type="component" value="Unassembled WGS sequence"/>
</dbReference>
<dbReference type="GO" id="GO:0016747">
    <property type="term" value="F:acyltransferase activity, transferring groups other than amino-acyl groups"/>
    <property type="evidence" value="ECO:0007669"/>
    <property type="project" value="InterPro"/>
</dbReference>
<dbReference type="PANTHER" id="PTHR43792:SF8">
    <property type="entry name" value="[RIBOSOMAL PROTEIN US5]-ALANINE N-ACETYLTRANSFERASE"/>
    <property type="match status" value="1"/>
</dbReference>
<name>A0A9D9D7I7_9BACL</name>
<protein>
    <submittedName>
        <fullName evidence="5">GNAT family N-acetyltransferase</fullName>
    </submittedName>
</protein>
<dbReference type="PROSITE" id="PS51186">
    <property type="entry name" value="GNAT"/>
    <property type="match status" value="1"/>
</dbReference>
<reference evidence="5" key="1">
    <citation type="submission" date="2020-10" db="EMBL/GenBank/DDBJ databases">
        <authorList>
            <person name="Gilroy R."/>
        </authorList>
    </citation>
    <scope>NUCLEOTIDE SEQUENCE</scope>
    <source>
        <strain evidence="5">1748</strain>
    </source>
</reference>
<evidence type="ECO:0000256" key="1">
    <source>
        <dbReference type="ARBA" id="ARBA00022679"/>
    </source>
</evidence>
<dbReference type="Gene3D" id="3.40.630.30">
    <property type="match status" value="1"/>
</dbReference>
<sequence>MLSDELTEKLKSYLEEHGYKYDFYLEDKYKASTLTDNYASFILKSITGLINNSIIETDTTNSIYDIDLINKLTSILIESKDDDLISIAWNSFIDCAYDERFILFNEMKKAREFYFHKYNEFNSNHTKSMETERLIIEPNCKADSEELIEHIDKNNKEEYLFSRQIRHFSSADCLIFNLKKKDDKELIGSIGLSFVEGEKGCFNLSYYIKKEYRKNGYVKEAFKKILEAINNNEIIMYGEIKREYFLEEIKPMINNLIIYCNKDNIASFNTAKSLGFQYDGLYKNNHYFHLKLNKDE</sequence>
<evidence type="ECO:0000313" key="6">
    <source>
        <dbReference type="Proteomes" id="UP000823629"/>
    </source>
</evidence>
<dbReference type="InterPro" id="IPR000182">
    <property type="entry name" value="GNAT_dom"/>
</dbReference>
<dbReference type="Pfam" id="PF13302">
    <property type="entry name" value="Acetyltransf_3"/>
    <property type="match status" value="1"/>
</dbReference>
<keyword evidence="1" id="KW-0808">Transferase</keyword>
<evidence type="ECO:0000256" key="3">
    <source>
        <dbReference type="ARBA" id="ARBA00038502"/>
    </source>
</evidence>